<dbReference type="AlphaFoldDB" id="A0A9E7JB85"/>
<feature type="region of interest" description="Disordered" evidence="1">
    <location>
        <begin position="55"/>
        <end position="82"/>
    </location>
</feature>
<gene>
    <name evidence="2" type="ORF">MUK42_35315</name>
</gene>
<proteinExistence type="predicted"/>
<organism evidence="2 3">
    <name type="scientific">Musa troglodytarum</name>
    <name type="common">fe'i banana</name>
    <dbReference type="NCBI Taxonomy" id="320322"/>
    <lineage>
        <taxon>Eukaryota</taxon>
        <taxon>Viridiplantae</taxon>
        <taxon>Streptophyta</taxon>
        <taxon>Embryophyta</taxon>
        <taxon>Tracheophyta</taxon>
        <taxon>Spermatophyta</taxon>
        <taxon>Magnoliopsida</taxon>
        <taxon>Liliopsida</taxon>
        <taxon>Zingiberales</taxon>
        <taxon>Musaceae</taxon>
        <taxon>Musa</taxon>
    </lineage>
</organism>
<dbReference type="Proteomes" id="UP001055439">
    <property type="component" value="Chromosome 1"/>
</dbReference>
<reference evidence="2" key="1">
    <citation type="submission" date="2022-05" db="EMBL/GenBank/DDBJ databases">
        <title>The Musa troglodytarum L. genome provides insights into the mechanism of non-climacteric behaviour and enrichment of carotenoids.</title>
        <authorList>
            <person name="Wang J."/>
        </authorList>
    </citation>
    <scope>NUCLEOTIDE SEQUENCE</scope>
    <source>
        <tissue evidence="2">Leaf</tissue>
    </source>
</reference>
<protein>
    <submittedName>
        <fullName evidence="2">Uncharacterized protein</fullName>
    </submittedName>
</protein>
<dbReference type="EMBL" id="CP097502">
    <property type="protein sequence ID" value="URD74654.1"/>
    <property type="molecule type" value="Genomic_DNA"/>
</dbReference>
<accession>A0A9E7JB85</accession>
<evidence type="ECO:0000256" key="1">
    <source>
        <dbReference type="SAM" id="MobiDB-lite"/>
    </source>
</evidence>
<feature type="compositionally biased region" description="Polar residues" evidence="1">
    <location>
        <begin position="55"/>
        <end position="66"/>
    </location>
</feature>
<name>A0A9E7JB85_9LILI</name>
<evidence type="ECO:0000313" key="3">
    <source>
        <dbReference type="Proteomes" id="UP001055439"/>
    </source>
</evidence>
<feature type="compositionally biased region" description="Basic and acidic residues" evidence="1">
    <location>
        <begin position="67"/>
        <end position="80"/>
    </location>
</feature>
<keyword evidence="3" id="KW-1185">Reference proteome</keyword>
<sequence length="214" mass="23463">MFALAGRALNYVTSGDAAQNIYRRWRCGTWSYRARWRVLGRGLPVENVVGARSSVSNLSPTTQSCESETKRAGSPARRDPTTTNAAVGSIASVNIKASPRDACIQLTALGLPTPRSFLYKWRLCLPRFLPCSHVAVLCSASSSAVPRARLSPFDLSAAAPLLIHAVSSADWIFYGFDESVSERVENFVFPRDLFPLGLHLISVPVRVLRRAKDL</sequence>
<evidence type="ECO:0000313" key="2">
    <source>
        <dbReference type="EMBL" id="URD74654.1"/>
    </source>
</evidence>